<dbReference type="SMART" id="SM01049">
    <property type="entry name" value="Cache_2"/>
    <property type="match status" value="1"/>
</dbReference>
<evidence type="ECO:0000256" key="1">
    <source>
        <dbReference type="ARBA" id="ARBA00004429"/>
    </source>
</evidence>
<evidence type="ECO:0000259" key="12">
    <source>
        <dbReference type="PROSITE" id="PS50111"/>
    </source>
</evidence>
<keyword evidence="5 11" id="KW-1133">Transmembrane helix</keyword>
<feature type="region of interest" description="Disordered" evidence="10">
    <location>
        <begin position="504"/>
        <end position="538"/>
    </location>
</feature>
<comment type="subcellular location">
    <subcellularLocation>
        <location evidence="1">Cell inner membrane</location>
        <topology evidence="1">Multi-pass membrane protein</topology>
    </subcellularLocation>
</comment>
<reference evidence="15 16" key="1">
    <citation type="submission" date="2016-10" db="EMBL/GenBank/DDBJ databases">
        <authorList>
            <person name="de Groot N.N."/>
        </authorList>
    </citation>
    <scope>NUCLEOTIDE SEQUENCE [LARGE SCALE GENOMIC DNA]</scope>
    <source>
        <strain evidence="15 16">ATCC 700224</strain>
    </source>
</reference>
<name>A0A1G6XEE6_9PROT</name>
<dbReference type="OrthoDB" id="7260004at2"/>
<dbReference type="InterPro" id="IPR004090">
    <property type="entry name" value="Chemotax_Me-accpt_rcpt"/>
</dbReference>
<sequence>MSLENIRVSRKIWFPTIIAALGLLAVVAFAAMLVRAEILSERVGRVQSVAESAVSIIAGFHSRVEAGEIDMETAQTLAKNAIRDMRYNGGAEYVFVYDYEGVNRVMGPRPEWEGTNKLDLTDSDGKRLIAELIAAARAGGGSVSYRFPRGGSDVPEPKVSWAEPFEPWRWMVGTGVYVSDVDAAAVNKALRLSGVAALVLAVAAGVALVIIRGITRPLLNLTKTMTALARGELEAIVPDQNRHDEVGEMAHAVQVFKENAQEVQRLQTEQTTQARRNERRVKGEMLALTNALDEEVRSAISIVMQQSDAMHEAALEMAQSVAQTEQGAGAAATASRNASDSVDAVAAAAEEMASSIAEIGHQVTNAAAVAHRAVEEAETTNQRIGGLAEAANQIGDVVNMISDIAQQTNLLALNATIEAARAGEAGKGFAVVANEVKTLANQTAKATEDIGNQIASMQSATDQAVHAIQAISTVIEQLNETTTAISTAVEQQSAATKEISQNAQQAAHNTQDASENIDRVSDSSETTGGHAREVKDSSGEVRNHIRYMQKALERIVRSTSDEDRENNILRTVNVAVTLDLGDGNAVPCLLNEIAFSGVATLDRVLKQERGQEFRMTLPDLGNVTGTIVAHTNLSTHVRLEIPENQTASLRAVVSRREKART</sequence>
<dbReference type="Pfam" id="PF00672">
    <property type="entry name" value="HAMP"/>
    <property type="match status" value="1"/>
</dbReference>
<dbReference type="InterPro" id="IPR033480">
    <property type="entry name" value="sCache_2"/>
</dbReference>
<dbReference type="Proteomes" id="UP000199412">
    <property type="component" value="Unassembled WGS sequence"/>
</dbReference>
<dbReference type="InterPro" id="IPR004089">
    <property type="entry name" value="MCPsignal_dom"/>
</dbReference>
<dbReference type="GO" id="GO:0006935">
    <property type="term" value="P:chemotaxis"/>
    <property type="evidence" value="ECO:0007669"/>
    <property type="project" value="InterPro"/>
</dbReference>
<dbReference type="InterPro" id="IPR000727">
    <property type="entry name" value="T_SNARE_dom"/>
</dbReference>
<keyword evidence="3" id="KW-0997">Cell inner membrane</keyword>
<evidence type="ECO:0000256" key="11">
    <source>
        <dbReference type="SAM" id="Phobius"/>
    </source>
</evidence>
<evidence type="ECO:0000256" key="2">
    <source>
        <dbReference type="ARBA" id="ARBA00022475"/>
    </source>
</evidence>
<keyword evidence="7 9" id="KW-0807">Transducer</keyword>
<feature type="domain" description="T-SNARE coiled-coil homology" evidence="13">
    <location>
        <begin position="458"/>
        <end position="520"/>
    </location>
</feature>
<dbReference type="Gene3D" id="3.30.450.20">
    <property type="entry name" value="PAS domain"/>
    <property type="match status" value="1"/>
</dbReference>
<keyword evidence="6 11" id="KW-0472">Membrane</keyword>
<evidence type="ECO:0000256" key="6">
    <source>
        <dbReference type="ARBA" id="ARBA00023136"/>
    </source>
</evidence>
<keyword evidence="4 11" id="KW-0812">Transmembrane</keyword>
<dbReference type="PROSITE" id="PS50111">
    <property type="entry name" value="CHEMOTAXIS_TRANSDUC_2"/>
    <property type="match status" value="1"/>
</dbReference>
<evidence type="ECO:0000256" key="7">
    <source>
        <dbReference type="ARBA" id="ARBA00023224"/>
    </source>
</evidence>
<dbReference type="GO" id="GO:0007165">
    <property type="term" value="P:signal transduction"/>
    <property type="evidence" value="ECO:0007669"/>
    <property type="project" value="UniProtKB-KW"/>
</dbReference>
<dbReference type="GO" id="GO:0004888">
    <property type="term" value="F:transmembrane signaling receptor activity"/>
    <property type="evidence" value="ECO:0007669"/>
    <property type="project" value="InterPro"/>
</dbReference>
<dbReference type="PANTHER" id="PTHR32089:SF112">
    <property type="entry name" value="LYSOZYME-LIKE PROTEIN-RELATED"/>
    <property type="match status" value="1"/>
</dbReference>
<protein>
    <submittedName>
        <fullName evidence="15">Methyl-accepting chemotaxis protein</fullName>
    </submittedName>
</protein>
<evidence type="ECO:0000256" key="10">
    <source>
        <dbReference type="SAM" id="MobiDB-lite"/>
    </source>
</evidence>
<evidence type="ECO:0000256" key="5">
    <source>
        <dbReference type="ARBA" id="ARBA00022989"/>
    </source>
</evidence>
<accession>A0A1G6XEE6</accession>
<comment type="similarity">
    <text evidence="8">Belongs to the methyl-accepting chemotaxis (MCP) protein family.</text>
</comment>
<dbReference type="EMBL" id="FNAP01000001">
    <property type="protein sequence ID" value="SDD76432.1"/>
    <property type="molecule type" value="Genomic_DNA"/>
</dbReference>
<evidence type="ECO:0000313" key="15">
    <source>
        <dbReference type="EMBL" id="SDD76432.1"/>
    </source>
</evidence>
<feature type="transmembrane region" description="Helical" evidence="11">
    <location>
        <begin position="12"/>
        <end position="34"/>
    </location>
</feature>
<dbReference type="Pfam" id="PF17200">
    <property type="entry name" value="sCache_2"/>
    <property type="match status" value="1"/>
</dbReference>
<dbReference type="Gene3D" id="1.10.287.950">
    <property type="entry name" value="Methyl-accepting chemotaxis protein"/>
    <property type="match status" value="1"/>
</dbReference>
<proteinExistence type="inferred from homology"/>
<dbReference type="InterPro" id="IPR003660">
    <property type="entry name" value="HAMP_dom"/>
</dbReference>
<gene>
    <name evidence="15" type="ORF">SAMN05421720_101470</name>
</gene>
<dbReference type="PROSITE" id="PS50885">
    <property type="entry name" value="HAMP"/>
    <property type="match status" value="1"/>
</dbReference>
<evidence type="ECO:0000256" key="3">
    <source>
        <dbReference type="ARBA" id="ARBA00022519"/>
    </source>
</evidence>
<dbReference type="AlphaFoldDB" id="A0A1G6XEE6"/>
<dbReference type="SUPFAM" id="SSF58104">
    <property type="entry name" value="Methyl-accepting chemotaxis protein (MCP) signaling domain"/>
    <property type="match status" value="1"/>
</dbReference>
<dbReference type="PRINTS" id="PR00260">
    <property type="entry name" value="CHEMTRNSDUCR"/>
</dbReference>
<dbReference type="Gene3D" id="1.10.8.500">
    <property type="entry name" value="HAMP domain in histidine kinase"/>
    <property type="match status" value="1"/>
</dbReference>
<feature type="domain" description="HAMP" evidence="14">
    <location>
        <begin position="212"/>
        <end position="265"/>
    </location>
</feature>
<evidence type="ECO:0000256" key="9">
    <source>
        <dbReference type="PROSITE-ProRule" id="PRU00284"/>
    </source>
</evidence>
<feature type="compositionally biased region" description="Polar residues" evidence="10">
    <location>
        <begin position="504"/>
        <end position="514"/>
    </location>
</feature>
<dbReference type="RefSeq" id="WP_092781445.1">
    <property type="nucleotide sequence ID" value="NZ_FNAP01000001.1"/>
</dbReference>
<evidence type="ECO:0000259" key="14">
    <source>
        <dbReference type="PROSITE" id="PS50885"/>
    </source>
</evidence>
<evidence type="ECO:0000313" key="16">
    <source>
        <dbReference type="Proteomes" id="UP000199412"/>
    </source>
</evidence>
<dbReference type="Pfam" id="PF00015">
    <property type="entry name" value="MCPsignal"/>
    <property type="match status" value="1"/>
</dbReference>
<dbReference type="SMART" id="SM00283">
    <property type="entry name" value="MA"/>
    <property type="match status" value="1"/>
</dbReference>
<dbReference type="CDD" id="cd06225">
    <property type="entry name" value="HAMP"/>
    <property type="match status" value="1"/>
</dbReference>
<dbReference type="SMART" id="SM00304">
    <property type="entry name" value="HAMP"/>
    <property type="match status" value="1"/>
</dbReference>
<dbReference type="STRING" id="69960.SAMN05421720_101470"/>
<feature type="domain" description="Methyl-accepting transducer" evidence="12">
    <location>
        <begin position="306"/>
        <end position="528"/>
    </location>
</feature>
<keyword evidence="2" id="KW-1003">Cell membrane</keyword>
<organism evidence="15 16">
    <name type="scientific">Rhodospira trueperi</name>
    <dbReference type="NCBI Taxonomy" id="69960"/>
    <lineage>
        <taxon>Bacteria</taxon>
        <taxon>Pseudomonadati</taxon>
        <taxon>Pseudomonadota</taxon>
        <taxon>Alphaproteobacteria</taxon>
        <taxon>Rhodospirillales</taxon>
        <taxon>Rhodospirillaceae</taxon>
        <taxon>Rhodospira</taxon>
    </lineage>
</organism>
<keyword evidence="16" id="KW-1185">Reference proteome</keyword>
<dbReference type="GO" id="GO:0005886">
    <property type="term" value="C:plasma membrane"/>
    <property type="evidence" value="ECO:0007669"/>
    <property type="project" value="UniProtKB-SubCell"/>
</dbReference>
<evidence type="ECO:0000259" key="13">
    <source>
        <dbReference type="PROSITE" id="PS50192"/>
    </source>
</evidence>
<dbReference type="PANTHER" id="PTHR32089">
    <property type="entry name" value="METHYL-ACCEPTING CHEMOTAXIS PROTEIN MCPB"/>
    <property type="match status" value="1"/>
</dbReference>
<evidence type="ECO:0000256" key="8">
    <source>
        <dbReference type="ARBA" id="ARBA00029447"/>
    </source>
</evidence>
<feature type="transmembrane region" description="Helical" evidence="11">
    <location>
        <begin position="195"/>
        <end position="215"/>
    </location>
</feature>
<dbReference type="PROSITE" id="PS50192">
    <property type="entry name" value="T_SNARE"/>
    <property type="match status" value="1"/>
</dbReference>
<evidence type="ECO:0000256" key="4">
    <source>
        <dbReference type="ARBA" id="ARBA00022692"/>
    </source>
</evidence>